<protein>
    <submittedName>
        <fullName evidence="3">Putative ion transporter superfamily protein YfcC</fullName>
    </submittedName>
</protein>
<dbReference type="RefSeq" id="WP_184537836.1">
    <property type="nucleotide sequence ID" value="NZ_JACHMP010000001.1"/>
</dbReference>
<feature type="region of interest" description="Disordered" evidence="1">
    <location>
        <begin position="59"/>
        <end position="78"/>
    </location>
</feature>
<evidence type="ECO:0000256" key="2">
    <source>
        <dbReference type="SAM" id="Phobius"/>
    </source>
</evidence>
<feature type="transmembrane region" description="Helical" evidence="2">
    <location>
        <begin position="7"/>
        <end position="27"/>
    </location>
</feature>
<reference evidence="3 4" key="1">
    <citation type="submission" date="2020-08" db="EMBL/GenBank/DDBJ databases">
        <title>Sequencing the genomes of 1000 actinobacteria strains.</title>
        <authorList>
            <person name="Klenk H.-P."/>
        </authorList>
    </citation>
    <scope>NUCLEOTIDE SEQUENCE [LARGE SCALE GENOMIC DNA]</scope>
    <source>
        <strain evidence="3 4">DSM 46887</strain>
    </source>
</reference>
<evidence type="ECO:0000256" key="1">
    <source>
        <dbReference type="SAM" id="MobiDB-lite"/>
    </source>
</evidence>
<proteinExistence type="predicted"/>
<organism evidence="3 4">
    <name type="scientific">Streptosporangium becharense</name>
    <dbReference type="NCBI Taxonomy" id="1816182"/>
    <lineage>
        <taxon>Bacteria</taxon>
        <taxon>Bacillati</taxon>
        <taxon>Actinomycetota</taxon>
        <taxon>Actinomycetes</taxon>
        <taxon>Streptosporangiales</taxon>
        <taxon>Streptosporangiaceae</taxon>
        <taxon>Streptosporangium</taxon>
    </lineage>
</organism>
<feature type="transmembrane region" description="Helical" evidence="2">
    <location>
        <begin position="33"/>
        <end position="54"/>
    </location>
</feature>
<keyword evidence="2" id="KW-0812">Transmembrane</keyword>
<dbReference type="EMBL" id="JACHMP010000001">
    <property type="protein sequence ID" value="MBB5819788.1"/>
    <property type="molecule type" value="Genomic_DNA"/>
</dbReference>
<accession>A0A7W9IGQ0</accession>
<sequence>MRPDRPAFWVTVAALSLPMVIFGLPTVGWDEPVGAWLVAALGVAAMFAAVATAHREAARLRARRDAPEPGDVRPPHDR</sequence>
<evidence type="ECO:0000313" key="4">
    <source>
        <dbReference type="Proteomes" id="UP000540685"/>
    </source>
</evidence>
<gene>
    <name evidence="3" type="ORF">F4562_002850</name>
</gene>
<dbReference type="AlphaFoldDB" id="A0A7W9IGQ0"/>
<dbReference type="Proteomes" id="UP000540685">
    <property type="component" value="Unassembled WGS sequence"/>
</dbReference>
<keyword evidence="4" id="KW-1185">Reference proteome</keyword>
<keyword evidence="2" id="KW-0472">Membrane</keyword>
<evidence type="ECO:0000313" key="3">
    <source>
        <dbReference type="EMBL" id="MBB5819788.1"/>
    </source>
</evidence>
<comment type="caution">
    <text evidence="3">The sequence shown here is derived from an EMBL/GenBank/DDBJ whole genome shotgun (WGS) entry which is preliminary data.</text>
</comment>
<keyword evidence="2" id="KW-1133">Transmembrane helix</keyword>
<name>A0A7W9IGQ0_9ACTN</name>